<protein>
    <submittedName>
        <fullName evidence="1">Uncharacterized protein</fullName>
    </submittedName>
</protein>
<keyword evidence="2" id="KW-1185">Reference proteome</keyword>
<proteinExistence type="predicted"/>
<sequence length="113" mass="12832">MSNPHDTSQPTECMRDDENADGKTKLRKWLNMNFRIEMTDGRVLIGVFLCTDRDANVILGACSEYLKSNDGETEEPRVLGLVMVPGRHIVSIQIDDMTAQRRNASIMNDSMWL</sequence>
<reference evidence="1 2" key="1">
    <citation type="journal article" date="2022" name="Genome Biol. Evol.">
        <title>The Spruce Budworm Genome: Reconstructing the Evolutionary History of Antifreeze Proteins.</title>
        <authorList>
            <person name="Beliveau C."/>
            <person name="Gagne P."/>
            <person name="Picq S."/>
            <person name="Vernygora O."/>
            <person name="Keeling C.I."/>
            <person name="Pinkney K."/>
            <person name="Doucet D."/>
            <person name="Wen F."/>
            <person name="Johnston J.S."/>
            <person name="Maaroufi H."/>
            <person name="Boyle B."/>
            <person name="Laroche J."/>
            <person name="Dewar K."/>
            <person name="Juretic N."/>
            <person name="Blackburn G."/>
            <person name="Nisole A."/>
            <person name="Brunet B."/>
            <person name="Brandao M."/>
            <person name="Lumley L."/>
            <person name="Duan J."/>
            <person name="Quan G."/>
            <person name="Lucarotti C.J."/>
            <person name="Roe A.D."/>
            <person name="Sperling F.A.H."/>
            <person name="Levesque R.C."/>
            <person name="Cusson M."/>
        </authorList>
    </citation>
    <scope>NUCLEOTIDE SEQUENCE [LARGE SCALE GENOMIC DNA]</scope>
    <source>
        <strain evidence="1">Glfc:IPQL:Cfum</strain>
    </source>
</reference>
<organism evidence="1 2">
    <name type="scientific">Choristoneura fumiferana</name>
    <name type="common">Spruce budworm moth</name>
    <name type="synonym">Archips fumiferana</name>
    <dbReference type="NCBI Taxonomy" id="7141"/>
    <lineage>
        <taxon>Eukaryota</taxon>
        <taxon>Metazoa</taxon>
        <taxon>Ecdysozoa</taxon>
        <taxon>Arthropoda</taxon>
        <taxon>Hexapoda</taxon>
        <taxon>Insecta</taxon>
        <taxon>Pterygota</taxon>
        <taxon>Neoptera</taxon>
        <taxon>Endopterygota</taxon>
        <taxon>Lepidoptera</taxon>
        <taxon>Glossata</taxon>
        <taxon>Ditrysia</taxon>
        <taxon>Tortricoidea</taxon>
        <taxon>Tortricidae</taxon>
        <taxon>Tortricinae</taxon>
        <taxon>Choristoneura</taxon>
    </lineage>
</organism>
<gene>
    <name evidence="1" type="ORF">MSG28_004657</name>
</gene>
<evidence type="ECO:0000313" key="2">
    <source>
        <dbReference type="Proteomes" id="UP001064048"/>
    </source>
</evidence>
<comment type="caution">
    <text evidence="1">The sequence shown here is derived from an EMBL/GenBank/DDBJ whole genome shotgun (WGS) entry which is preliminary data.</text>
</comment>
<dbReference type="Proteomes" id="UP001064048">
    <property type="component" value="Chromosome 7"/>
</dbReference>
<evidence type="ECO:0000313" key="1">
    <source>
        <dbReference type="EMBL" id="KAI8432201.1"/>
    </source>
</evidence>
<dbReference type="EMBL" id="CM046107">
    <property type="protein sequence ID" value="KAI8432201.1"/>
    <property type="molecule type" value="Genomic_DNA"/>
</dbReference>
<name>A0ACC0K719_CHOFU</name>
<accession>A0ACC0K719</accession>